<dbReference type="SMART" id="SM00642">
    <property type="entry name" value="Aamy"/>
    <property type="match status" value="1"/>
</dbReference>
<dbReference type="EC" id="3.2.1.1" evidence="3"/>
<dbReference type="InterPro" id="IPR017853">
    <property type="entry name" value="GH"/>
</dbReference>
<dbReference type="KEGG" id="ahb:bsdtb5_42380"/>
<organism evidence="6 7">
    <name type="scientific">Anaeromicropila herbilytica</name>
    <dbReference type="NCBI Taxonomy" id="2785025"/>
    <lineage>
        <taxon>Bacteria</taxon>
        <taxon>Bacillati</taxon>
        <taxon>Bacillota</taxon>
        <taxon>Clostridia</taxon>
        <taxon>Lachnospirales</taxon>
        <taxon>Lachnospiraceae</taxon>
        <taxon>Anaeromicropila</taxon>
    </lineage>
</organism>
<evidence type="ECO:0000256" key="1">
    <source>
        <dbReference type="ARBA" id="ARBA00008061"/>
    </source>
</evidence>
<dbReference type="Proteomes" id="UP000595897">
    <property type="component" value="Chromosome"/>
</dbReference>
<dbReference type="RefSeq" id="WP_271713941.1">
    <property type="nucleotide sequence ID" value="NZ_AP024169.1"/>
</dbReference>
<keyword evidence="3" id="KW-0326">Glycosidase</keyword>
<feature type="signal peptide" evidence="4">
    <location>
        <begin position="1"/>
        <end position="25"/>
    </location>
</feature>
<dbReference type="PROSITE" id="PS51257">
    <property type="entry name" value="PROKAR_LIPOPROTEIN"/>
    <property type="match status" value="1"/>
</dbReference>
<evidence type="ECO:0000256" key="3">
    <source>
        <dbReference type="RuleBase" id="RU361134"/>
    </source>
</evidence>
<evidence type="ECO:0000256" key="2">
    <source>
        <dbReference type="RuleBase" id="RU003615"/>
    </source>
</evidence>
<comment type="similarity">
    <text evidence="1 2">Belongs to the glycosyl hydrolase 13 family.</text>
</comment>
<evidence type="ECO:0000313" key="7">
    <source>
        <dbReference type="Proteomes" id="UP000595897"/>
    </source>
</evidence>
<gene>
    <name evidence="6" type="primary">amyY</name>
    <name evidence="6" type="ORF">bsdtb5_42380</name>
</gene>
<dbReference type="Pfam" id="PF00128">
    <property type="entry name" value="Alpha-amylase"/>
    <property type="match status" value="1"/>
</dbReference>
<dbReference type="SUPFAM" id="SSF51445">
    <property type="entry name" value="(Trans)glycosidases"/>
    <property type="match status" value="1"/>
</dbReference>
<keyword evidence="7" id="KW-1185">Reference proteome</keyword>
<evidence type="ECO:0000256" key="4">
    <source>
        <dbReference type="SAM" id="SignalP"/>
    </source>
</evidence>
<reference evidence="6 7" key="1">
    <citation type="submission" date="2020-11" db="EMBL/GenBank/DDBJ databases">
        <title>Draft genome sequencing of a Lachnospiraceae strain isolated from anoxic soil subjected to BSD treatment.</title>
        <authorList>
            <person name="Uek A."/>
            <person name="Tonouchi A."/>
        </authorList>
    </citation>
    <scope>NUCLEOTIDE SEQUENCE [LARGE SCALE GENOMIC DNA]</scope>
    <source>
        <strain evidence="6 7">TB5</strain>
    </source>
</reference>
<dbReference type="GO" id="GO:0009313">
    <property type="term" value="P:oligosaccharide catabolic process"/>
    <property type="evidence" value="ECO:0007669"/>
    <property type="project" value="TreeGrafter"/>
</dbReference>
<keyword evidence="3" id="KW-0119">Carbohydrate metabolism</keyword>
<dbReference type="EMBL" id="AP024169">
    <property type="protein sequence ID" value="BCN32943.1"/>
    <property type="molecule type" value="Genomic_DNA"/>
</dbReference>
<dbReference type="GO" id="GO:0043169">
    <property type="term" value="F:cation binding"/>
    <property type="evidence" value="ECO:0007669"/>
    <property type="project" value="InterPro"/>
</dbReference>
<dbReference type="PANTHER" id="PTHR10357">
    <property type="entry name" value="ALPHA-AMYLASE FAMILY MEMBER"/>
    <property type="match status" value="1"/>
</dbReference>
<protein>
    <recommendedName>
        <fullName evidence="3">Alpha-amylase</fullName>
        <ecNumber evidence="3">3.2.1.1</ecNumber>
    </recommendedName>
</protein>
<proteinExistence type="inferred from homology"/>
<keyword evidence="3" id="KW-0378">Hydrolase</keyword>
<dbReference type="PRINTS" id="PR00110">
    <property type="entry name" value="ALPHAAMYLASE"/>
</dbReference>
<dbReference type="AlphaFoldDB" id="A0A7R7IEQ3"/>
<comment type="catalytic activity">
    <reaction evidence="3">
        <text>Endohydrolysis of (1-&gt;4)-alpha-D-glucosidic linkages in polysaccharides containing three or more (1-&gt;4)-alpha-linked D-glucose units.</text>
        <dbReference type="EC" id="3.2.1.1"/>
    </reaction>
</comment>
<name>A0A7R7IEQ3_9FIRM</name>
<dbReference type="InterPro" id="IPR006046">
    <property type="entry name" value="Alpha_amylase"/>
</dbReference>
<feature type="chain" id="PRO_5038539566" description="Alpha-amylase" evidence="4">
    <location>
        <begin position="26"/>
        <end position="561"/>
    </location>
</feature>
<dbReference type="CDD" id="cd11316">
    <property type="entry name" value="AmyAc_bac2_AmyA"/>
    <property type="match status" value="1"/>
</dbReference>
<dbReference type="GO" id="GO:0004556">
    <property type="term" value="F:alpha-amylase activity"/>
    <property type="evidence" value="ECO:0007669"/>
    <property type="project" value="UniProtKB-UniRule"/>
</dbReference>
<dbReference type="Gene3D" id="3.20.20.80">
    <property type="entry name" value="Glycosidases"/>
    <property type="match status" value="1"/>
</dbReference>
<keyword evidence="4" id="KW-0732">Signal</keyword>
<dbReference type="InterPro" id="IPR006047">
    <property type="entry name" value="GH13_cat_dom"/>
</dbReference>
<feature type="domain" description="Glycosyl hydrolase family 13 catalytic" evidence="5">
    <location>
        <begin position="60"/>
        <end position="437"/>
    </location>
</feature>
<dbReference type="InterPro" id="IPR045857">
    <property type="entry name" value="O16G_dom_2"/>
</dbReference>
<accession>A0A7R7IEQ3</accession>
<evidence type="ECO:0000259" key="5">
    <source>
        <dbReference type="SMART" id="SM00642"/>
    </source>
</evidence>
<evidence type="ECO:0000313" key="6">
    <source>
        <dbReference type="EMBL" id="BCN32943.1"/>
    </source>
</evidence>
<sequence length="561" mass="63549">MRRKLYVCFCSLLLVILVATGCSHNNSKGNKASKEKNKSVDYVYQHNLNVIDDNYRNYYEIFLASFCDSNNDGIGDINGLISKLDYLNDGDDSTDTDLGINGIWLMPIMPSPSYHKYDVTDYYSIDPKYGTLDDFKKLIAECNKRGIKVIIDLVLNHSSSENPWFQSAIKSLAIKPCGQKTCKYKELCREHNKYCKYYNFAKKMPTNSTYYPAGDSGWYYEGVFVDNMPDFNLASKELRSEIEHIVDYWLGMGVGGFRLDAAKEYYSNDSKKNIDVLKWFSNYVKSKKKDSYIVAEVWDSFTTFTEYYQSGIDSAFNFSFAKEDGKIATTLMRDGESNSGKSFGEAMALVQSEILKNNKNGIDAPFMTNHDTARMAGILNYDKNKIKVAGAMNLFMSGSTFVYYGEELGMSGSGRDENKRAPFYWSSKNQKGMTVGPPAMEADYVVNKFGSLEEQQKDANSIYNYYKRALRLKNENPEIARGIVKALPDIADSEICAVSKEYSGSKLYMLYNLSDSKKQVKLSKETYGYKGIRGYLTLNGEEVTLTGNTVTLPKYSIVILK</sequence>
<dbReference type="Gene3D" id="3.90.400.10">
    <property type="entry name" value="Oligo-1,6-glucosidase, Domain 2"/>
    <property type="match status" value="1"/>
</dbReference>
<dbReference type="PANTHER" id="PTHR10357:SF179">
    <property type="entry name" value="NEUTRAL AND BASIC AMINO ACID TRANSPORT PROTEIN RBAT"/>
    <property type="match status" value="1"/>
</dbReference>